<feature type="region of interest" description="Disordered" evidence="7">
    <location>
        <begin position="161"/>
        <end position="180"/>
    </location>
</feature>
<evidence type="ECO:0000256" key="5">
    <source>
        <dbReference type="ARBA" id="ARBA00023242"/>
    </source>
</evidence>
<dbReference type="InterPro" id="IPR035979">
    <property type="entry name" value="RBD_domain_sf"/>
</dbReference>
<evidence type="ECO:0000313" key="10">
    <source>
        <dbReference type="Proteomes" id="UP000327085"/>
    </source>
</evidence>
<keyword evidence="5" id="KW-0539">Nucleus</keyword>
<dbReference type="AlphaFoldDB" id="A0A5E4FTS8"/>
<dbReference type="GO" id="GO:0005634">
    <property type="term" value="C:nucleus"/>
    <property type="evidence" value="ECO:0007669"/>
    <property type="project" value="UniProtKB-SubCell"/>
</dbReference>
<dbReference type="PROSITE" id="PS50102">
    <property type="entry name" value="RRM"/>
    <property type="match status" value="1"/>
</dbReference>
<dbReference type="Gramene" id="VVA30926">
    <property type="protein sequence ID" value="VVA30926"/>
    <property type="gene ID" value="Prudul26B018077"/>
</dbReference>
<evidence type="ECO:0000256" key="1">
    <source>
        <dbReference type="ARBA" id="ARBA00004123"/>
    </source>
</evidence>
<sequence length="180" mass="20187">MTSESERERSKAMEGHDDNVSMEDAVVEPMPRRAKGRGGRGRLRSQSKTLDHPNNPFFLDANEPPSQGYAPQRSIEGWIVLITGIHEEAQEDHILNAFGDYGEIKNLHMNLDRRTGFAKGNALIEYETFEEADAAISAMNGTKLFGRTILVNSAFMTGPFGSNSRRSPQLNRSRSPRMKY</sequence>
<reference evidence="10" key="1">
    <citation type="journal article" date="2020" name="Plant J.">
        <title>Transposons played a major role in the diversification between the closely related almond and peach genomes: results from the almond genome sequence.</title>
        <authorList>
            <person name="Alioto T."/>
            <person name="Alexiou K.G."/>
            <person name="Bardil A."/>
            <person name="Barteri F."/>
            <person name="Castanera R."/>
            <person name="Cruz F."/>
            <person name="Dhingra A."/>
            <person name="Duval H."/>
            <person name="Fernandez I Marti A."/>
            <person name="Frias L."/>
            <person name="Galan B."/>
            <person name="Garcia J.L."/>
            <person name="Howad W."/>
            <person name="Gomez-Garrido J."/>
            <person name="Gut M."/>
            <person name="Julca I."/>
            <person name="Morata J."/>
            <person name="Puigdomenech P."/>
            <person name="Ribeca P."/>
            <person name="Rubio Cabetas M.J."/>
            <person name="Vlasova A."/>
            <person name="Wirthensohn M."/>
            <person name="Garcia-Mas J."/>
            <person name="Gabaldon T."/>
            <person name="Casacuberta J.M."/>
            <person name="Arus P."/>
        </authorList>
    </citation>
    <scope>NUCLEOTIDE SEQUENCE [LARGE SCALE GENOMIC DNA]</scope>
    <source>
        <strain evidence="10">cv. Texas</strain>
    </source>
</reference>
<dbReference type="EMBL" id="CABIKO010000202">
    <property type="protein sequence ID" value="VVA30926.1"/>
    <property type="molecule type" value="Genomic_DNA"/>
</dbReference>
<proteinExistence type="predicted"/>
<dbReference type="SMART" id="SM00360">
    <property type="entry name" value="RRM"/>
    <property type="match status" value="1"/>
</dbReference>
<dbReference type="Gene3D" id="3.30.70.330">
    <property type="match status" value="1"/>
</dbReference>
<dbReference type="GO" id="GO:0005737">
    <property type="term" value="C:cytoplasm"/>
    <property type="evidence" value="ECO:0007669"/>
    <property type="project" value="UniProtKB-SubCell"/>
</dbReference>
<keyword evidence="3" id="KW-0963">Cytoplasm</keyword>
<evidence type="ECO:0000256" key="7">
    <source>
        <dbReference type="SAM" id="MobiDB-lite"/>
    </source>
</evidence>
<name>A0A5E4FTS8_PRUDU</name>
<organism evidence="9 10">
    <name type="scientific">Prunus dulcis</name>
    <name type="common">Almond</name>
    <name type="synonym">Amygdalus dulcis</name>
    <dbReference type="NCBI Taxonomy" id="3755"/>
    <lineage>
        <taxon>Eukaryota</taxon>
        <taxon>Viridiplantae</taxon>
        <taxon>Streptophyta</taxon>
        <taxon>Embryophyta</taxon>
        <taxon>Tracheophyta</taxon>
        <taxon>Spermatophyta</taxon>
        <taxon>Magnoliopsida</taxon>
        <taxon>eudicotyledons</taxon>
        <taxon>Gunneridae</taxon>
        <taxon>Pentapetalae</taxon>
        <taxon>rosids</taxon>
        <taxon>fabids</taxon>
        <taxon>Rosales</taxon>
        <taxon>Rosaceae</taxon>
        <taxon>Amygdaloideae</taxon>
        <taxon>Amygdaleae</taxon>
        <taxon>Prunus</taxon>
    </lineage>
</organism>
<evidence type="ECO:0000313" key="9">
    <source>
        <dbReference type="EMBL" id="VVA30926.1"/>
    </source>
</evidence>
<feature type="domain" description="RRM" evidence="8">
    <location>
        <begin position="78"/>
        <end position="156"/>
    </location>
</feature>
<dbReference type="SUPFAM" id="SSF54928">
    <property type="entry name" value="RNA-binding domain, RBD"/>
    <property type="match status" value="1"/>
</dbReference>
<comment type="subcellular location">
    <subcellularLocation>
        <location evidence="2">Cytoplasm</location>
    </subcellularLocation>
    <subcellularLocation>
        <location evidence="1">Nucleus</location>
    </subcellularLocation>
</comment>
<dbReference type="OMA" id="VVEPMPR"/>
<feature type="compositionally biased region" description="Polar residues" evidence="7">
    <location>
        <begin position="161"/>
        <end position="173"/>
    </location>
</feature>
<accession>A0A5E4FTS8</accession>
<protein>
    <submittedName>
        <fullName evidence="9">PREDICTED: RNA-binding</fullName>
    </submittedName>
</protein>
<gene>
    <name evidence="9" type="ORF">ALMOND_2B018077</name>
</gene>
<dbReference type="GO" id="GO:0006396">
    <property type="term" value="P:RNA processing"/>
    <property type="evidence" value="ECO:0007669"/>
    <property type="project" value="InterPro"/>
</dbReference>
<dbReference type="InterPro" id="IPR008111">
    <property type="entry name" value="RNA-bd_8"/>
</dbReference>
<dbReference type="InParanoid" id="A0A5E4FTS8"/>
<dbReference type="InterPro" id="IPR012677">
    <property type="entry name" value="Nucleotide-bd_a/b_plait_sf"/>
</dbReference>
<evidence type="ECO:0000259" key="8">
    <source>
        <dbReference type="PROSITE" id="PS50102"/>
    </source>
</evidence>
<evidence type="ECO:0000256" key="4">
    <source>
        <dbReference type="ARBA" id="ARBA00022884"/>
    </source>
</evidence>
<feature type="compositionally biased region" description="Basic residues" evidence="7">
    <location>
        <begin position="32"/>
        <end position="45"/>
    </location>
</feature>
<evidence type="ECO:0000256" key="2">
    <source>
        <dbReference type="ARBA" id="ARBA00004496"/>
    </source>
</evidence>
<evidence type="ECO:0000256" key="6">
    <source>
        <dbReference type="PROSITE-ProRule" id="PRU00176"/>
    </source>
</evidence>
<feature type="compositionally biased region" description="Basic and acidic residues" evidence="7">
    <location>
        <begin position="1"/>
        <end position="19"/>
    </location>
</feature>
<feature type="region of interest" description="Disordered" evidence="7">
    <location>
        <begin position="1"/>
        <end position="56"/>
    </location>
</feature>
<dbReference type="PANTHER" id="PTHR45894">
    <property type="entry name" value="RNA-BINDING PROTEIN 8A"/>
    <property type="match status" value="1"/>
</dbReference>
<dbReference type="InterPro" id="IPR033744">
    <property type="entry name" value="RRM_RBM8"/>
</dbReference>
<dbReference type="Pfam" id="PF00076">
    <property type="entry name" value="RRM_1"/>
    <property type="match status" value="1"/>
</dbReference>
<dbReference type="GO" id="GO:0003729">
    <property type="term" value="F:mRNA binding"/>
    <property type="evidence" value="ECO:0007669"/>
    <property type="project" value="InterPro"/>
</dbReference>
<dbReference type="InterPro" id="IPR000504">
    <property type="entry name" value="RRM_dom"/>
</dbReference>
<keyword evidence="4 6" id="KW-0694">RNA-binding</keyword>
<evidence type="ECO:0000256" key="3">
    <source>
        <dbReference type="ARBA" id="ARBA00022490"/>
    </source>
</evidence>
<dbReference type="Proteomes" id="UP000327085">
    <property type="component" value="Chromosome 7"/>
</dbReference>
<dbReference type="PRINTS" id="PR01738">
    <property type="entry name" value="RNABINDINGM8"/>
</dbReference>
<dbReference type="CDD" id="cd12324">
    <property type="entry name" value="RRM_RBM8"/>
    <property type="match status" value="1"/>
</dbReference>